<accession>A4IIH1</accession>
<dbReference type="OMA" id="WHGTRPG"/>
<dbReference type="InterPro" id="IPR049941">
    <property type="entry name" value="LPLAT_7/PORCN-like"/>
</dbReference>
<evidence type="ECO:0000313" key="12">
    <source>
        <dbReference type="Proteomes" id="UP000008143"/>
    </source>
</evidence>
<keyword evidence="3 9" id="KW-0812">Transmembrane</keyword>
<dbReference type="GO" id="GO:0036151">
    <property type="term" value="P:phosphatidylcholine acyl-chain remodeling"/>
    <property type="evidence" value="ECO:0000318"/>
    <property type="project" value="GO_Central"/>
</dbReference>
<dbReference type="Xenbase" id="XB-GENE-960892">
    <property type="gene designation" value="mboat2"/>
</dbReference>
<comment type="subcellular location">
    <subcellularLocation>
        <location evidence="1">Endoplasmic reticulum membrane</location>
        <topology evidence="1">Multi-pass membrane protein</topology>
    </subcellularLocation>
</comment>
<dbReference type="AGR" id="Xenbase:XB-GENE-960892"/>
<evidence type="ECO:0000313" key="11">
    <source>
        <dbReference type="Ensembl" id="ENSXETP00000072838"/>
    </source>
</evidence>
<feature type="transmembrane region" description="Helical" evidence="9">
    <location>
        <begin position="27"/>
        <end position="45"/>
    </location>
</feature>
<dbReference type="PANTHER" id="PTHR13906:SF7">
    <property type="entry name" value="LYSOPHOSPHOLIPID ACYLTRANSFERASE 2"/>
    <property type="match status" value="1"/>
</dbReference>
<dbReference type="GO" id="GO:0016746">
    <property type="term" value="F:acyltransferase activity"/>
    <property type="evidence" value="ECO:0000318"/>
    <property type="project" value="GO_Central"/>
</dbReference>
<feature type="region of interest" description="Disordered" evidence="8">
    <location>
        <begin position="471"/>
        <end position="519"/>
    </location>
</feature>
<protein>
    <submittedName>
        <fullName evidence="13">Lysophospholipid acyltransferase 2</fullName>
    </submittedName>
    <submittedName>
        <fullName evidence="10">Mboat2 protein</fullName>
    </submittedName>
    <submittedName>
        <fullName evidence="11">Membrane bound O-acyltransferase domain containing 2</fullName>
    </submittedName>
</protein>
<feature type="transmembrane region" description="Helical" evidence="9">
    <location>
        <begin position="411"/>
        <end position="434"/>
    </location>
</feature>
<keyword evidence="12" id="KW-1185">Reference proteome</keyword>
<reference evidence="10" key="2">
    <citation type="submission" date="2007-03" db="EMBL/GenBank/DDBJ databases">
        <authorList>
            <consortium name="NIH - Xenopus Gene Collection (XGC) project"/>
        </authorList>
    </citation>
    <scope>NUCLEOTIDE SEQUENCE [LARGE SCALE MRNA]</scope>
    <source>
        <tissue evidence="10">Brain</tissue>
    </source>
</reference>
<dbReference type="GO" id="GO:0030258">
    <property type="term" value="P:lipid modification"/>
    <property type="evidence" value="ECO:0000318"/>
    <property type="project" value="GO_Central"/>
</dbReference>
<evidence type="ECO:0000256" key="9">
    <source>
        <dbReference type="SAM" id="Phobius"/>
    </source>
</evidence>
<evidence type="ECO:0000256" key="3">
    <source>
        <dbReference type="ARBA" id="ARBA00022692"/>
    </source>
</evidence>
<feature type="transmembrane region" description="Helical" evidence="9">
    <location>
        <begin position="446"/>
        <end position="464"/>
    </location>
</feature>
<reference evidence="11" key="3">
    <citation type="journal article" date="2010" name="Science">
        <title>The genome of the Western clawed frog Xenopus tropicalis.</title>
        <authorList>
            <person name="Hellsten U."/>
            <person name="Harland R.M."/>
            <person name="Gilchrist M.J."/>
            <person name="Hendrix D."/>
            <person name="Jurka J."/>
            <person name="Kapitonov V."/>
            <person name="Ovcharenko I."/>
            <person name="Putnam N.H."/>
            <person name="Shu S."/>
            <person name="Taher L."/>
            <person name="Blitz I.L."/>
            <person name="Blumberg B."/>
            <person name="Dichmann D.S."/>
            <person name="Dubchak I."/>
            <person name="Amaya E."/>
            <person name="Detter J.C."/>
            <person name="Fletcher R."/>
            <person name="Gerhard D.S."/>
            <person name="Goodstein D."/>
            <person name="Graves T."/>
            <person name="Grigoriev I.V."/>
            <person name="Grimwood J."/>
            <person name="Kawashima T."/>
            <person name="Lindquist E."/>
            <person name="Lucas S.M."/>
            <person name="Mead P.E."/>
            <person name="Mitros T."/>
            <person name="Ogino H."/>
            <person name="Ohta Y."/>
            <person name="Poliakov A.V."/>
            <person name="Pollet N."/>
            <person name="Robert J."/>
            <person name="Salamov A."/>
            <person name="Sater A.K."/>
            <person name="Schmutz J."/>
            <person name="Terry A."/>
            <person name="Vize P.D."/>
            <person name="Warren W.C."/>
            <person name="Wells D."/>
            <person name="Wills A."/>
            <person name="Wilson R.K."/>
            <person name="Zimmerman L.B."/>
            <person name="Zorn A.M."/>
            <person name="Grainger R."/>
            <person name="Grammer T."/>
            <person name="Khokha M.K."/>
            <person name="Richardson P.M."/>
            <person name="Rokhsar D.S."/>
        </authorList>
    </citation>
    <scope>NUCLEOTIDE SEQUENCE [LARGE SCALE GENOMIC DNA]</scope>
    <source>
        <strain evidence="11">Nigerian</strain>
    </source>
</reference>
<name>A4IIH1_XENTR</name>
<dbReference type="Pfam" id="PF03062">
    <property type="entry name" value="MBOAT"/>
    <property type="match status" value="1"/>
</dbReference>
<evidence type="ECO:0000256" key="5">
    <source>
        <dbReference type="ARBA" id="ARBA00022989"/>
    </source>
</evidence>
<dbReference type="GeneTree" id="ENSGT01030000234564"/>
<dbReference type="GO" id="GO:0005789">
    <property type="term" value="C:endoplasmic reticulum membrane"/>
    <property type="evidence" value="ECO:0007669"/>
    <property type="project" value="UniProtKB-SubCell"/>
</dbReference>
<keyword evidence="4" id="KW-0256">Endoplasmic reticulum</keyword>
<dbReference type="STRING" id="8364.ENSXETP00000017724"/>
<dbReference type="Reactome" id="R-XTR-1482788">
    <property type="pathway name" value="Acyl chain remodelling of PC"/>
</dbReference>
<dbReference type="PANTHER" id="PTHR13906">
    <property type="entry name" value="PORCUPINE"/>
    <property type="match status" value="1"/>
</dbReference>
<sequence length="519" mass="59498">MATSTTGSTLLLPLSRAVQLPVDQVNFVACQVFALLAAIWFRIYLHSSKTSPLIRHVVATLLGLYLALFCFGWYALHFIVQSGIAYYIMIAGRLENMHKFCFVFALGYLTLCQIARVYIFDYGQYSADFSGPMMIMTQKITSLAFEIRDGIFCKEEELTPSQRRLAVRRMPSLLEYLSYNCNFMGILAGPLCSYKDYIAFIEGRSYQLKQFEANGKEDPKHEQKEPCPNSAVIHKVIVSAVSLAFYMTATRILPVEYNIDEQFQETSSVLNRIIYLYLSLMAARPKYYFAWTLADAINNAAGFGFQGYDKNGEENWDLVSNLNIKQIEFSTSFKMFIDNWNIQTALWLKRVCYERATYSATAKTFLLSAIWHGVYPGYYMTFFTGSLMTLAARRIRNNARHHFLHSSELMFVYDVITWIATQVAISYTVAPFVLLSVKPSLQFYSFWYYCLHIACILVLLAMPARARKKGREEEKAPISQPVGHQRTEDNISEQNSHSTTNNNSNQREETAWRRPSAAQ</sequence>
<keyword evidence="5 9" id="KW-1133">Transmembrane helix</keyword>
<dbReference type="GeneID" id="100124655"/>
<organism evidence="10">
    <name type="scientific">Xenopus tropicalis</name>
    <name type="common">Western clawed frog</name>
    <name type="synonym">Silurana tropicalis</name>
    <dbReference type="NCBI Taxonomy" id="8364"/>
    <lineage>
        <taxon>Eukaryota</taxon>
        <taxon>Metazoa</taxon>
        <taxon>Chordata</taxon>
        <taxon>Craniata</taxon>
        <taxon>Vertebrata</taxon>
        <taxon>Euteleostomi</taxon>
        <taxon>Amphibia</taxon>
        <taxon>Batrachia</taxon>
        <taxon>Anura</taxon>
        <taxon>Pipoidea</taxon>
        <taxon>Pipidae</taxon>
        <taxon>Xenopodinae</taxon>
        <taxon>Xenopus</taxon>
        <taxon>Silurana</taxon>
    </lineage>
</organism>
<dbReference type="OrthoDB" id="286734at2759"/>
<evidence type="ECO:0000256" key="1">
    <source>
        <dbReference type="ARBA" id="ARBA00004477"/>
    </source>
</evidence>
<gene>
    <name evidence="10 11 13 14" type="primary">mboat2</name>
    <name evidence="13" type="synonym">lpcat4</name>
    <name evidence="13" type="synonym">mboat1</name>
    <name evidence="13" type="synonym">oact2</name>
</gene>
<feature type="transmembrane region" description="Helical" evidence="9">
    <location>
        <begin position="369"/>
        <end position="390"/>
    </location>
</feature>
<dbReference type="InterPro" id="IPR004299">
    <property type="entry name" value="MBOAT_fam"/>
</dbReference>
<dbReference type="GO" id="GO:0016020">
    <property type="term" value="C:membrane"/>
    <property type="evidence" value="ECO:0000318"/>
    <property type="project" value="GO_Central"/>
</dbReference>
<reference evidence="13" key="1">
    <citation type="journal article" date="2002" name="Dev. Dyn.">
        <title>Genetic and genomic tools for Xenopus research: The NIH Xenopus initiative.</title>
        <authorList>
            <person name="Klein S.L."/>
            <person name="Strausberg R.L."/>
            <person name="Wagner L."/>
            <person name="Pontius J."/>
            <person name="Clifton S.W."/>
            <person name="Richardson P."/>
        </authorList>
    </citation>
    <scope>NUCLEOTIDE SEQUENCE</scope>
</reference>
<dbReference type="Bgee" id="ENSXETG00000036035">
    <property type="expression patterns" value="Expressed in ovary and 8 other cell types or tissues"/>
</dbReference>
<reference evidence="13" key="5">
    <citation type="submission" date="2025-04" db="UniProtKB">
        <authorList>
            <consortium name="RefSeq"/>
        </authorList>
    </citation>
    <scope>IDENTIFICATION</scope>
</reference>
<dbReference type="Proteomes" id="UP000008143">
    <property type="component" value="Chromosome 5"/>
</dbReference>
<dbReference type="KEGG" id="xtr:100124655"/>
<evidence type="ECO:0000313" key="13">
    <source>
        <dbReference type="RefSeq" id="NP_001096155.1"/>
    </source>
</evidence>
<dbReference type="AlphaFoldDB" id="A4IIH1"/>
<evidence type="ECO:0000256" key="7">
    <source>
        <dbReference type="ARBA" id="ARBA00023315"/>
    </source>
</evidence>
<dbReference type="Ensembl" id="ENSXETT00000100241">
    <property type="protein sequence ID" value="ENSXETP00000072838"/>
    <property type="gene ID" value="ENSXETG00000036035"/>
</dbReference>
<dbReference type="RefSeq" id="NP_001096155.1">
    <property type="nucleotide sequence ID" value="NM_001102685.1"/>
</dbReference>
<evidence type="ECO:0000313" key="10">
    <source>
        <dbReference type="EMBL" id="AAI36015.1"/>
    </source>
</evidence>
<evidence type="ECO:0000256" key="4">
    <source>
        <dbReference type="ARBA" id="ARBA00022824"/>
    </source>
</evidence>
<dbReference type="GO" id="GO:0036152">
    <property type="term" value="P:phosphatidylethanolamine acyl-chain remodeling"/>
    <property type="evidence" value="ECO:0000318"/>
    <property type="project" value="GO_Central"/>
</dbReference>
<reference evidence="11" key="4">
    <citation type="submission" date="2020-05" db="UniProtKB">
        <authorList>
            <consortium name="Ensembl"/>
        </authorList>
    </citation>
    <scope>IDENTIFICATION</scope>
</reference>
<keyword evidence="2" id="KW-0808">Transferase</keyword>
<dbReference type="CTD" id="129642"/>
<dbReference type="Reactome" id="R-XTR-1482839">
    <property type="pathway name" value="Acyl chain remodelling of PE"/>
</dbReference>
<evidence type="ECO:0000256" key="2">
    <source>
        <dbReference type="ARBA" id="ARBA00022679"/>
    </source>
</evidence>
<proteinExistence type="evidence at transcript level"/>
<evidence type="ECO:0000313" key="14">
    <source>
        <dbReference type="Xenbase" id="XB-GENE-960892"/>
    </source>
</evidence>
<dbReference type="EMBL" id="BC136014">
    <property type="protein sequence ID" value="AAI36015.1"/>
    <property type="molecule type" value="mRNA"/>
</dbReference>
<keyword evidence="6 9" id="KW-0472">Membrane</keyword>
<evidence type="ECO:0000256" key="8">
    <source>
        <dbReference type="SAM" id="MobiDB-lite"/>
    </source>
</evidence>
<evidence type="ECO:0000256" key="6">
    <source>
        <dbReference type="ARBA" id="ARBA00023136"/>
    </source>
</evidence>
<dbReference type="ExpressionAtlas" id="A4IIH1">
    <property type="expression patterns" value="differential"/>
</dbReference>
<dbReference type="DNASU" id="100124655"/>
<feature type="transmembrane region" description="Helical" evidence="9">
    <location>
        <begin position="57"/>
        <end position="76"/>
    </location>
</feature>
<keyword evidence="7 13" id="KW-0012">Acyltransferase</keyword>
<feature type="compositionally biased region" description="Low complexity" evidence="8">
    <location>
        <begin position="495"/>
        <end position="505"/>
    </location>
</feature>